<dbReference type="STRING" id="1908237.BEN47_18985"/>
<gene>
    <name evidence="2" type="ORF">BEN47_18985</name>
</gene>
<protein>
    <recommendedName>
        <fullName evidence="1">AAA+ ATPase domain-containing protein</fullName>
    </recommendedName>
</protein>
<comment type="caution">
    <text evidence="2">The sequence shown here is derived from an EMBL/GenBank/DDBJ whole genome shotgun (WGS) entry which is preliminary data.</text>
</comment>
<dbReference type="InterPro" id="IPR051396">
    <property type="entry name" value="Bact_Antivir_Def_Nuclease"/>
</dbReference>
<dbReference type="InterPro" id="IPR003959">
    <property type="entry name" value="ATPase_AAA_core"/>
</dbReference>
<dbReference type="PANTHER" id="PTHR43581">
    <property type="entry name" value="ATP/GTP PHOSPHATASE"/>
    <property type="match status" value="1"/>
</dbReference>
<sequence length="397" mass="45280">MITRQEFPYLQELVINDAYAVKNLRVPVFEPGQEFKHLVLTGRNGSGKTTVLREINSLWSRPHNVLSSDGKFTDHLNPDKKITIYFTAQIKNESVINLATLLNSKIVINTFFEATRKVQVLDVSSVLREDFMDERVRGGHPMQGSPSELFKQYLVNKKVFQVFDTIDGNDEVAERQAVFFERLEKVFRQIFGDLKLNLEFVRESFEFYINLSDGRRFTFNQLSAGYSAFLSILTDLLMRVDLLRKQANDYTYDPCGFVLIDEPETHLHLEMQYQILPLLTNLFPNLQFIVATHSPAVASSIKNATVFDLSTGQALGDEAAGSSFSELMQTHFGLENEYSNVADKILEEVAEVGQMTDRAAALVRLQRLLEEQGKYMSPVLRLDVQAHLLHLQREQAA</sequence>
<dbReference type="RefSeq" id="WP_070730520.1">
    <property type="nucleotide sequence ID" value="NZ_MDZB01000157.1"/>
</dbReference>
<feature type="domain" description="AAA+ ATPase" evidence="1">
    <location>
        <begin position="34"/>
        <end position="334"/>
    </location>
</feature>
<name>A0A1G1SSU5_9BACT</name>
<dbReference type="SUPFAM" id="SSF52540">
    <property type="entry name" value="P-loop containing nucleoside triphosphate hydrolases"/>
    <property type="match status" value="1"/>
</dbReference>
<dbReference type="Pfam" id="PF13304">
    <property type="entry name" value="AAA_21"/>
    <property type="match status" value="1"/>
</dbReference>
<dbReference type="Proteomes" id="UP000176294">
    <property type="component" value="Unassembled WGS sequence"/>
</dbReference>
<dbReference type="EMBL" id="MDZB01000157">
    <property type="protein sequence ID" value="OGX81685.1"/>
    <property type="molecule type" value="Genomic_DNA"/>
</dbReference>
<dbReference type="GO" id="GO:0005524">
    <property type="term" value="F:ATP binding"/>
    <property type="evidence" value="ECO:0007669"/>
    <property type="project" value="InterPro"/>
</dbReference>
<dbReference type="Gene3D" id="3.40.50.300">
    <property type="entry name" value="P-loop containing nucleotide triphosphate hydrolases"/>
    <property type="match status" value="1"/>
</dbReference>
<dbReference type="OrthoDB" id="9805802at2"/>
<dbReference type="PANTHER" id="PTHR43581:SF2">
    <property type="entry name" value="EXCINUCLEASE ATPASE SUBUNIT"/>
    <property type="match status" value="1"/>
</dbReference>
<evidence type="ECO:0000259" key="1">
    <source>
        <dbReference type="SMART" id="SM00382"/>
    </source>
</evidence>
<organism evidence="2 3">
    <name type="scientific">Hymenobacter lapidarius</name>
    <dbReference type="NCBI Taxonomy" id="1908237"/>
    <lineage>
        <taxon>Bacteria</taxon>
        <taxon>Pseudomonadati</taxon>
        <taxon>Bacteroidota</taxon>
        <taxon>Cytophagia</taxon>
        <taxon>Cytophagales</taxon>
        <taxon>Hymenobacteraceae</taxon>
        <taxon>Hymenobacter</taxon>
    </lineage>
</organism>
<dbReference type="SMART" id="SM00382">
    <property type="entry name" value="AAA"/>
    <property type="match status" value="1"/>
</dbReference>
<evidence type="ECO:0000313" key="2">
    <source>
        <dbReference type="EMBL" id="OGX81685.1"/>
    </source>
</evidence>
<dbReference type="GO" id="GO:0016887">
    <property type="term" value="F:ATP hydrolysis activity"/>
    <property type="evidence" value="ECO:0007669"/>
    <property type="project" value="InterPro"/>
</dbReference>
<proteinExistence type="predicted"/>
<dbReference type="AlphaFoldDB" id="A0A1G1SSU5"/>
<keyword evidence="3" id="KW-1185">Reference proteome</keyword>
<evidence type="ECO:0000313" key="3">
    <source>
        <dbReference type="Proteomes" id="UP000176294"/>
    </source>
</evidence>
<dbReference type="InterPro" id="IPR027417">
    <property type="entry name" value="P-loop_NTPase"/>
</dbReference>
<accession>A0A1G1SSU5</accession>
<dbReference type="InterPro" id="IPR003593">
    <property type="entry name" value="AAA+_ATPase"/>
</dbReference>
<reference evidence="2 3" key="1">
    <citation type="submission" date="2016-08" db="EMBL/GenBank/DDBJ databases">
        <title>Hymenobacter coccineus sp. nov., Hymenobacter lapidarius sp. nov. and Hymenobacter glacialis sp. nov., isolated from Antarctic soil.</title>
        <authorList>
            <person name="Sedlacek I."/>
            <person name="Kralova S."/>
            <person name="Kyrova K."/>
            <person name="Maslanova I."/>
            <person name="Stankova E."/>
            <person name="Vrbovska V."/>
            <person name="Nemec M."/>
            <person name="Bartak M."/>
            <person name="Svec P."/>
            <person name="Busse H.-J."/>
            <person name="Pantucek R."/>
        </authorList>
    </citation>
    <scope>NUCLEOTIDE SEQUENCE [LARGE SCALE GENOMIC DNA]</scope>
    <source>
        <strain evidence="2 3">CCM 8643</strain>
    </source>
</reference>